<proteinExistence type="predicted"/>
<evidence type="ECO:0000256" key="1">
    <source>
        <dbReference type="SAM" id="Phobius"/>
    </source>
</evidence>
<evidence type="ECO:0000313" key="2">
    <source>
        <dbReference type="EMBL" id="SHI23495.1"/>
    </source>
</evidence>
<dbReference type="InterPro" id="IPR010380">
    <property type="entry name" value="DUF975"/>
</dbReference>
<feature type="transmembrane region" description="Helical" evidence="1">
    <location>
        <begin position="205"/>
        <end position="230"/>
    </location>
</feature>
<sequence length="265" mass="29653">MWTRAELKENAKVVLKGSYWEGVAVILIIWAISVAAGLLGFVIPFGGVASVLFLSLPLSVGMNFFFMQCQIAPPRIGNIFYPFEGGRYLKIVGAMAWMYLFIFLWTLIAEAGLIIVLAKWMSTMVTFGADRFYMYDYLENLQFDSSWIPVLIPSGAIYIAGMIIVCVKSLSYSMTAFILTDNPDIGYGRALKLSMAMTYGQKWRIFVLYLSFIGWALLAVLTLGIGLLFLTPYITATTAQLYVRLRDNAINNGLATPQELNVYLK</sequence>
<keyword evidence="1" id="KW-0812">Transmembrane</keyword>
<dbReference type="Proteomes" id="UP000183995">
    <property type="component" value="Unassembled WGS sequence"/>
</dbReference>
<feature type="transmembrane region" description="Helical" evidence="1">
    <location>
        <begin position="20"/>
        <end position="43"/>
    </location>
</feature>
<organism evidence="2 3">
    <name type="scientific">Sporobacter termitidis DSM 10068</name>
    <dbReference type="NCBI Taxonomy" id="1123282"/>
    <lineage>
        <taxon>Bacteria</taxon>
        <taxon>Bacillati</taxon>
        <taxon>Bacillota</taxon>
        <taxon>Clostridia</taxon>
        <taxon>Eubacteriales</taxon>
        <taxon>Oscillospiraceae</taxon>
        <taxon>Sporobacter</taxon>
    </lineage>
</organism>
<dbReference type="OrthoDB" id="9784844at2"/>
<protein>
    <submittedName>
        <fullName evidence="2">Uncharacterized membrane protein</fullName>
    </submittedName>
</protein>
<dbReference type="RefSeq" id="WP_073082927.1">
    <property type="nucleotide sequence ID" value="NZ_FQXV01000021.1"/>
</dbReference>
<dbReference type="STRING" id="1123282.SAMN02745823_03725"/>
<dbReference type="PANTHER" id="PTHR40076">
    <property type="entry name" value="MEMBRANE PROTEIN-RELATED"/>
    <property type="match status" value="1"/>
</dbReference>
<dbReference type="EMBL" id="FQXV01000021">
    <property type="protein sequence ID" value="SHI23495.1"/>
    <property type="molecule type" value="Genomic_DNA"/>
</dbReference>
<name>A0A1M5ZGU0_9FIRM</name>
<keyword evidence="1" id="KW-1133">Transmembrane helix</keyword>
<dbReference type="Pfam" id="PF06161">
    <property type="entry name" value="DUF975"/>
    <property type="match status" value="1"/>
</dbReference>
<gene>
    <name evidence="2" type="ORF">SAMN02745823_03725</name>
</gene>
<evidence type="ECO:0000313" key="3">
    <source>
        <dbReference type="Proteomes" id="UP000183995"/>
    </source>
</evidence>
<feature type="transmembrane region" description="Helical" evidence="1">
    <location>
        <begin position="147"/>
        <end position="167"/>
    </location>
</feature>
<dbReference type="AlphaFoldDB" id="A0A1M5ZGU0"/>
<feature type="transmembrane region" description="Helical" evidence="1">
    <location>
        <begin position="49"/>
        <end position="67"/>
    </location>
</feature>
<reference evidence="2 3" key="1">
    <citation type="submission" date="2016-11" db="EMBL/GenBank/DDBJ databases">
        <authorList>
            <person name="Jaros S."/>
            <person name="Januszkiewicz K."/>
            <person name="Wedrychowicz H."/>
        </authorList>
    </citation>
    <scope>NUCLEOTIDE SEQUENCE [LARGE SCALE GENOMIC DNA]</scope>
    <source>
        <strain evidence="2 3">DSM 10068</strain>
    </source>
</reference>
<accession>A0A1M5ZGU0</accession>
<feature type="transmembrane region" description="Helical" evidence="1">
    <location>
        <begin position="88"/>
        <end position="118"/>
    </location>
</feature>
<keyword evidence="1" id="KW-0472">Membrane</keyword>
<keyword evidence="3" id="KW-1185">Reference proteome</keyword>
<dbReference type="PANTHER" id="PTHR40076:SF1">
    <property type="entry name" value="MEMBRANE PROTEIN"/>
    <property type="match status" value="1"/>
</dbReference>